<reference evidence="2" key="2">
    <citation type="submission" date="2023-08" db="EMBL/GenBank/DDBJ databases">
        <title>Nitrogen cycling bacteria in agricultural field soils.</title>
        <authorList>
            <person name="Jang J."/>
        </authorList>
    </citation>
    <scope>NUCLEOTIDE SEQUENCE</scope>
    <source>
        <strain evidence="2">PS3-36</strain>
    </source>
</reference>
<dbReference type="EMBL" id="SMYO01000003">
    <property type="protein sequence ID" value="TDK62983.1"/>
    <property type="molecule type" value="Genomic_DNA"/>
</dbReference>
<dbReference type="EMBL" id="JAVGVR010000001">
    <property type="protein sequence ID" value="MDQ6597604.1"/>
    <property type="molecule type" value="Genomic_DNA"/>
</dbReference>
<keyword evidence="5" id="KW-1185">Reference proteome</keyword>
<dbReference type="InterPro" id="IPR025671">
    <property type="entry name" value="HXXEE"/>
</dbReference>
<gene>
    <name evidence="3" type="ORF">E2K98_05865</name>
    <name evidence="2" type="ORF">RCG21_14745</name>
</gene>
<feature type="transmembrane region" description="Helical" evidence="1">
    <location>
        <begin position="6"/>
        <end position="24"/>
    </location>
</feature>
<accession>A0A4V3AU39</accession>
<dbReference type="Proteomes" id="UP001178888">
    <property type="component" value="Unassembled WGS sequence"/>
</dbReference>
<keyword evidence="1" id="KW-1133">Transmembrane helix</keyword>
<evidence type="ECO:0000313" key="4">
    <source>
        <dbReference type="Proteomes" id="UP000295132"/>
    </source>
</evidence>
<dbReference type="AlphaFoldDB" id="A0A4V3AU39"/>
<name>A0A4V3AU39_9BACI</name>
<dbReference type="RefSeq" id="WP_133333333.1">
    <property type="nucleotide sequence ID" value="NZ_JAVGVR010000001.1"/>
</dbReference>
<evidence type="ECO:0000256" key="1">
    <source>
        <dbReference type="SAM" id="Phobius"/>
    </source>
</evidence>
<proteinExistence type="predicted"/>
<dbReference type="Pfam" id="PF13787">
    <property type="entry name" value="HXXEE"/>
    <property type="match status" value="1"/>
</dbReference>
<feature type="transmembrane region" description="Helical" evidence="1">
    <location>
        <begin position="155"/>
        <end position="173"/>
    </location>
</feature>
<feature type="transmembrane region" description="Helical" evidence="1">
    <location>
        <begin position="114"/>
        <end position="135"/>
    </location>
</feature>
<reference evidence="3 4" key="1">
    <citation type="submission" date="2019-03" db="EMBL/GenBank/DDBJ databases">
        <title>Bacillus niacini sp. nov. a Nicotinate-Metabolizing Mesophile Isolated from Soil.</title>
        <authorList>
            <person name="Zhang G."/>
        </authorList>
    </citation>
    <scope>NUCLEOTIDE SEQUENCE [LARGE SCALE GENOMIC DNA]</scope>
    <source>
        <strain evidence="3 4">WN066</strain>
    </source>
</reference>
<keyword evidence="1" id="KW-0812">Transmembrane</keyword>
<feature type="transmembrane region" description="Helical" evidence="1">
    <location>
        <begin position="64"/>
        <end position="84"/>
    </location>
</feature>
<feature type="transmembrane region" description="Helical" evidence="1">
    <location>
        <begin position="90"/>
        <end position="107"/>
    </location>
</feature>
<dbReference type="Proteomes" id="UP000295132">
    <property type="component" value="Unassembled WGS sequence"/>
</dbReference>
<protein>
    <submittedName>
        <fullName evidence="3">HXXEE domain-containing protein</fullName>
    </submittedName>
</protein>
<evidence type="ECO:0000313" key="5">
    <source>
        <dbReference type="Proteomes" id="UP001178888"/>
    </source>
</evidence>
<evidence type="ECO:0000313" key="2">
    <source>
        <dbReference type="EMBL" id="MDQ6597604.1"/>
    </source>
</evidence>
<evidence type="ECO:0000313" key="3">
    <source>
        <dbReference type="EMBL" id="TDK62983.1"/>
    </source>
</evidence>
<keyword evidence="1" id="KW-0472">Membrane</keyword>
<organism evidence="3 4">
    <name type="scientific">Bacillus salipaludis</name>
    <dbReference type="NCBI Taxonomy" id="2547811"/>
    <lineage>
        <taxon>Bacteria</taxon>
        <taxon>Bacillati</taxon>
        <taxon>Bacillota</taxon>
        <taxon>Bacilli</taxon>
        <taxon>Bacillales</taxon>
        <taxon>Bacillaceae</taxon>
        <taxon>Bacillus</taxon>
    </lineage>
</organism>
<sequence length="178" mass="20476">MAYTPFFIEAVIWFFPIIFMFHVLEEIITLDSFMAKFKNNVPRSFLAKFAFKVKKMLGTKSTQFSISVAWILLIITFITFKTAFHLPMGGNFLLFIAVLNIFFLQAFSHIGQTFILRVYTPGVITAFIIVIPYSLLTYSCLFELGLIDGHLLFKSIPFSMVMVPIFLIGNLLGQRFNR</sequence>
<comment type="caution">
    <text evidence="3">The sequence shown here is derived from an EMBL/GenBank/DDBJ whole genome shotgun (WGS) entry which is preliminary data.</text>
</comment>